<evidence type="ECO:0000313" key="3">
    <source>
        <dbReference type="EMBL" id="GAA4864852.1"/>
    </source>
</evidence>
<dbReference type="PANTHER" id="PTHR43619:SF2">
    <property type="entry name" value="S-ADENOSYL-L-METHIONINE-DEPENDENT METHYLTRANSFERASES SUPERFAMILY PROTEIN"/>
    <property type="match status" value="1"/>
</dbReference>
<dbReference type="InterPro" id="IPR029063">
    <property type="entry name" value="SAM-dependent_MTases_sf"/>
</dbReference>
<dbReference type="Proteomes" id="UP001500457">
    <property type="component" value="Unassembled WGS sequence"/>
</dbReference>
<dbReference type="PIRSF" id="PIRSF028177">
    <property type="entry name" value="Polyketide_synth_Omtfrase_TcmP"/>
    <property type="match status" value="1"/>
</dbReference>
<accession>A0ABP9E5I0</accession>
<dbReference type="InterPro" id="IPR007213">
    <property type="entry name" value="Ppm1/Ppm2/Tcmp"/>
</dbReference>
<dbReference type="Pfam" id="PF04072">
    <property type="entry name" value="LCM"/>
    <property type="match status" value="1"/>
</dbReference>
<dbReference type="Gene3D" id="3.40.50.150">
    <property type="entry name" value="Vaccinia Virus protein VP39"/>
    <property type="match status" value="1"/>
</dbReference>
<dbReference type="SUPFAM" id="SSF53335">
    <property type="entry name" value="S-adenosyl-L-methionine-dependent methyltransferases"/>
    <property type="match status" value="1"/>
</dbReference>
<evidence type="ECO:0000256" key="1">
    <source>
        <dbReference type="ARBA" id="ARBA00022603"/>
    </source>
</evidence>
<keyword evidence="4" id="KW-1185">Reference proteome</keyword>
<keyword evidence="2" id="KW-0808">Transferase</keyword>
<proteinExistence type="predicted"/>
<dbReference type="InterPro" id="IPR016874">
    <property type="entry name" value="TcmP-like"/>
</dbReference>
<dbReference type="GO" id="GO:0008168">
    <property type="term" value="F:methyltransferase activity"/>
    <property type="evidence" value="ECO:0007669"/>
    <property type="project" value="UniProtKB-KW"/>
</dbReference>
<evidence type="ECO:0000256" key="2">
    <source>
        <dbReference type="ARBA" id="ARBA00022679"/>
    </source>
</evidence>
<keyword evidence="1 3" id="KW-0489">Methyltransferase</keyword>
<gene>
    <name evidence="3" type="ORF">GCM10023203_11020</name>
</gene>
<dbReference type="EMBL" id="BAABHQ010000002">
    <property type="protein sequence ID" value="GAA4864852.1"/>
    <property type="molecule type" value="Genomic_DNA"/>
</dbReference>
<dbReference type="GO" id="GO:0032259">
    <property type="term" value="P:methylation"/>
    <property type="evidence" value="ECO:0007669"/>
    <property type="project" value="UniProtKB-KW"/>
</dbReference>
<organism evidence="3 4">
    <name type="scientific">Actinomycetospora straminea</name>
    <dbReference type="NCBI Taxonomy" id="663607"/>
    <lineage>
        <taxon>Bacteria</taxon>
        <taxon>Bacillati</taxon>
        <taxon>Actinomycetota</taxon>
        <taxon>Actinomycetes</taxon>
        <taxon>Pseudonocardiales</taxon>
        <taxon>Pseudonocardiaceae</taxon>
        <taxon>Actinomycetospora</taxon>
    </lineage>
</organism>
<comment type="caution">
    <text evidence="3">The sequence shown here is derived from an EMBL/GenBank/DDBJ whole genome shotgun (WGS) entry which is preliminary data.</text>
</comment>
<evidence type="ECO:0000313" key="4">
    <source>
        <dbReference type="Proteomes" id="UP001500457"/>
    </source>
</evidence>
<dbReference type="RefSeq" id="WP_274229717.1">
    <property type="nucleotide sequence ID" value="NZ_BAABHQ010000002.1"/>
</dbReference>
<sequence length="269" mass="29951">MAPEPVDLRGSEATLLMTLYLRDRDARSAHPVLGDRFAGDVLARVQHDPYRLGRFSSDTVTICARARRLDEWTVAFLGEHPDGQVLHLGCGLDSRPLRVTRPAGSRWIDVDLPDVAGLRRRVYDLPDGVEVIGASAADPSWWDRVDPDRPTLALAEGLFMYLEPDDVHGVVDRLLDRCASGVLAFDAVAGWTLPVANVTPGFRELGARFAWGFDGADFRRRHPLLRELDDETITALGAEVTSGAWHALYRAFDLLPGVRDAMRLHRYVF</sequence>
<name>A0ABP9E5I0_9PSEU</name>
<reference evidence="4" key="1">
    <citation type="journal article" date="2019" name="Int. J. Syst. Evol. Microbiol.">
        <title>The Global Catalogue of Microorganisms (GCM) 10K type strain sequencing project: providing services to taxonomists for standard genome sequencing and annotation.</title>
        <authorList>
            <consortium name="The Broad Institute Genomics Platform"/>
            <consortium name="The Broad Institute Genome Sequencing Center for Infectious Disease"/>
            <person name="Wu L."/>
            <person name="Ma J."/>
        </authorList>
    </citation>
    <scope>NUCLEOTIDE SEQUENCE [LARGE SCALE GENOMIC DNA]</scope>
    <source>
        <strain evidence="4">JCM 17983</strain>
    </source>
</reference>
<dbReference type="PANTHER" id="PTHR43619">
    <property type="entry name" value="S-ADENOSYL-L-METHIONINE-DEPENDENT METHYLTRANSFERASE YKTD-RELATED"/>
    <property type="match status" value="1"/>
</dbReference>
<protein>
    <submittedName>
        <fullName evidence="3">Class I SAM-dependent methyltransferase</fullName>
    </submittedName>
</protein>